<organism evidence="6 7">
    <name type="scientific">Knoellia subterranea KCTC 19937</name>
    <dbReference type="NCBI Taxonomy" id="1385521"/>
    <lineage>
        <taxon>Bacteria</taxon>
        <taxon>Bacillati</taxon>
        <taxon>Actinomycetota</taxon>
        <taxon>Actinomycetes</taxon>
        <taxon>Micrococcales</taxon>
        <taxon>Intrasporangiaceae</taxon>
        <taxon>Knoellia</taxon>
    </lineage>
</organism>
<keyword evidence="7" id="KW-1185">Reference proteome</keyword>
<keyword evidence="2" id="KW-0813">Transport</keyword>
<dbReference type="SUPFAM" id="SSF52540">
    <property type="entry name" value="P-loop containing nucleoside triphosphate hydrolases"/>
    <property type="match status" value="1"/>
</dbReference>
<dbReference type="EMBL" id="AVPK01000007">
    <property type="protein sequence ID" value="KGN36913.1"/>
    <property type="molecule type" value="Genomic_DNA"/>
</dbReference>
<dbReference type="CDD" id="cd03220">
    <property type="entry name" value="ABC_KpsT_Wzt"/>
    <property type="match status" value="1"/>
</dbReference>
<sequence>MPDVMIEVDNLGIEFYRSRRRNLSLREMVLKGRNTAPTSTFWALRGVNFTVGHGEAVGLVGSNGTGKSTLLKTIAGVLIPDEGRAKIYGGVAPLIELTGGFLGELSARENIYLTAGLHGLSREAVDERFDEIVDFAGSQVRDGLDMPFRHFSSGMQVRLGFAVITTLDEPIILVDEVLAVGDAAFKEKCYKRMESLLAQNKTLFLVSHSENDLRRFCTRGIYLRKGELVADGDMDQVLKQYNADATGD</sequence>
<dbReference type="GO" id="GO:0016020">
    <property type="term" value="C:membrane"/>
    <property type="evidence" value="ECO:0007669"/>
    <property type="project" value="InterPro"/>
</dbReference>
<dbReference type="AlphaFoldDB" id="A0A0A0JIF8"/>
<dbReference type="InterPro" id="IPR003439">
    <property type="entry name" value="ABC_transporter-like_ATP-bd"/>
</dbReference>
<evidence type="ECO:0000256" key="1">
    <source>
        <dbReference type="ARBA" id="ARBA00005417"/>
    </source>
</evidence>
<dbReference type="InterPro" id="IPR015860">
    <property type="entry name" value="ABC_transpr_TagH-like"/>
</dbReference>
<name>A0A0A0JIF8_9MICO</name>
<dbReference type="GO" id="GO:0140359">
    <property type="term" value="F:ABC-type transporter activity"/>
    <property type="evidence" value="ECO:0007669"/>
    <property type="project" value="InterPro"/>
</dbReference>
<proteinExistence type="inferred from homology"/>
<comment type="caution">
    <text evidence="6">The sequence shown here is derived from an EMBL/GenBank/DDBJ whole genome shotgun (WGS) entry which is preliminary data.</text>
</comment>
<dbReference type="InterPro" id="IPR017871">
    <property type="entry name" value="ABC_transporter-like_CS"/>
</dbReference>
<dbReference type="InterPro" id="IPR050683">
    <property type="entry name" value="Bact_Polysacc_Export_ATP-bd"/>
</dbReference>
<dbReference type="STRING" id="1385521.N803_15985"/>
<feature type="domain" description="ABC transporter" evidence="5">
    <location>
        <begin position="23"/>
        <end position="245"/>
    </location>
</feature>
<dbReference type="GO" id="GO:0005524">
    <property type="term" value="F:ATP binding"/>
    <property type="evidence" value="ECO:0007669"/>
    <property type="project" value="UniProtKB-KW"/>
</dbReference>
<comment type="similarity">
    <text evidence="1">Belongs to the ABC transporter superfamily.</text>
</comment>
<keyword evidence="4" id="KW-0067">ATP-binding</keyword>
<evidence type="ECO:0000313" key="6">
    <source>
        <dbReference type="EMBL" id="KGN36913.1"/>
    </source>
</evidence>
<dbReference type="InterPro" id="IPR027417">
    <property type="entry name" value="P-loop_NTPase"/>
</dbReference>
<dbReference type="Pfam" id="PF00005">
    <property type="entry name" value="ABC_tran"/>
    <property type="match status" value="1"/>
</dbReference>
<evidence type="ECO:0000256" key="2">
    <source>
        <dbReference type="ARBA" id="ARBA00022448"/>
    </source>
</evidence>
<evidence type="ECO:0000256" key="3">
    <source>
        <dbReference type="ARBA" id="ARBA00022741"/>
    </source>
</evidence>
<dbReference type="PROSITE" id="PS00211">
    <property type="entry name" value="ABC_TRANSPORTER_1"/>
    <property type="match status" value="1"/>
</dbReference>
<gene>
    <name evidence="6" type="ORF">N803_15985</name>
</gene>
<dbReference type="OrthoDB" id="9778870at2"/>
<evidence type="ECO:0000259" key="5">
    <source>
        <dbReference type="PROSITE" id="PS50893"/>
    </source>
</evidence>
<protein>
    <submittedName>
        <fullName evidence="6">Sugar ABC transporter</fullName>
    </submittedName>
</protein>
<dbReference type="PANTHER" id="PTHR46743:SF2">
    <property type="entry name" value="TEICHOIC ACIDS EXPORT ATP-BINDING PROTEIN TAGH"/>
    <property type="match status" value="1"/>
</dbReference>
<dbReference type="PROSITE" id="PS50893">
    <property type="entry name" value="ABC_TRANSPORTER_2"/>
    <property type="match status" value="1"/>
</dbReference>
<evidence type="ECO:0000313" key="7">
    <source>
        <dbReference type="Proteomes" id="UP000030011"/>
    </source>
</evidence>
<dbReference type="eggNOG" id="COG1134">
    <property type="taxonomic scope" value="Bacteria"/>
</dbReference>
<dbReference type="InterPro" id="IPR003593">
    <property type="entry name" value="AAA+_ATPase"/>
</dbReference>
<reference evidence="6 7" key="1">
    <citation type="submission" date="2013-08" db="EMBL/GenBank/DDBJ databases">
        <title>The genome sequence of Knoellia subterranea.</title>
        <authorList>
            <person name="Zhu W."/>
            <person name="Wang G."/>
        </authorList>
    </citation>
    <scope>NUCLEOTIDE SEQUENCE [LARGE SCALE GENOMIC DNA]</scope>
    <source>
        <strain evidence="6 7">KCTC 19937</strain>
    </source>
</reference>
<dbReference type="Gene3D" id="3.40.50.300">
    <property type="entry name" value="P-loop containing nucleotide triphosphate hydrolases"/>
    <property type="match status" value="1"/>
</dbReference>
<dbReference type="RefSeq" id="WP_035905805.1">
    <property type="nucleotide sequence ID" value="NZ_AVPK01000007.1"/>
</dbReference>
<dbReference type="GO" id="GO:0016887">
    <property type="term" value="F:ATP hydrolysis activity"/>
    <property type="evidence" value="ECO:0007669"/>
    <property type="project" value="InterPro"/>
</dbReference>
<accession>A0A0A0JIF8</accession>
<dbReference type="PANTHER" id="PTHR46743">
    <property type="entry name" value="TEICHOIC ACIDS EXPORT ATP-BINDING PROTEIN TAGH"/>
    <property type="match status" value="1"/>
</dbReference>
<dbReference type="SMART" id="SM00382">
    <property type="entry name" value="AAA"/>
    <property type="match status" value="1"/>
</dbReference>
<evidence type="ECO:0000256" key="4">
    <source>
        <dbReference type="ARBA" id="ARBA00022840"/>
    </source>
</evidence>
<keyword evidence="3" id="KW-0547">Nucleotide-binding</keyword>
<dbReference type="Proteomes" id="UP000030011">
    <property type="component" value="Unassembled WGS sequence"/>
</dbReference>